<dbReference type="SUPFAM" id="SSF49562">
    <property type="entry name" value="C2 domain (Calcium/lipid-binding domain, CaLB)"/>
    <property type="match status" value="5"/>
</dbReference>
<feature type="transmembrane region" description="Helical" evidence="7">
    <location>
        <begin position="1614"/>
        <end position="1632"/>
    </location>
</feature>
<evidence type="ECO:0000256" key="3">
    <source>
        <dbReference type="ARBA" id="ARBA00022737"/>
    </source>
</evidence>
<keyword evidence="2 7" id="KW-0812">Transmembrane</keyword>
<dbReference type="InterPro" id="IPR037721">
    <property type="entry name" value="Ferlin"/>
</dbReference>
<evidence type="ECO:0000313" key="9">
    <source>
        <dbReference type="EMBL" id="EDX09776.1"/>
    </source>
</evidence>
<dbReference type="Proteomes" id="UP000000304">
    <property type="component" value="Chromosome 3L"/>
</dbReference>
<keyword evidence="5 7" id="KW-0472">Membrane</keyword>
<dbReference type="SMART" id="SM00239">
    <property type="entry name" value="C2"/>
    <property type="match status" value="4"/>
</dbReference>
<sequence>MSYMEDCFAGAPQEFLICITVHKAAQVGVTSGELYVRISLDKMTKSTKSFPNTENPFFNEYFVFEFHCTLTELLRLTILFELKKHMTYKKNVVVGELLVDLHSVWNQTNHGYFKKWGRLEAPIGENQTLENAVAPHGYLQLDLAIVSQHSPVSYALGSEEQDTQSLNKWTVDHDFDDIEKNLLTNVNTFAPSNIRYFVAFYRGYFIRQSNYMIQVSFAGFNGKTPVVKNTSTPVWNYEINFAWMYPSVAQRFLILIFTHEHLQWKCVAEFELCLEEIAFNGTPSLGPTYLHLYDPVNPMIYVGRLLMELRSEMLTESQPTHTLSSKTVPGLDETRFWHDDVYLIEFLPLMGHHILTSGTAYKISARLAEHSSNVLEGQLRTPLDRFRSAMNSKSFRREAPFQSCMFRVRLPDNRAKYESDFFMLDIVNYMRSELDTFKLFQRKYPHQDDEQAKCLKVIVNSILTIVKDGLDAHRFDHDVQPKRTTWDINRQLYLLDYFAKLPLELQHLKHKLRSCFLEHLDTSIGDVVNELQRLVAEIGSLSSMARTQDEWPELVLTLSASGKDVGVCRLNAKLFLNLRNQDADQETLCWRLKSFSFKSAGCSHTCPNCGCTTAIVSGCLAIVVERERKQFLSVVNKDWANIEPMLWQLNPEQTHFLCHVYIHQAKVRPGGEKKNICDPHLRVLFADQACETYTSPGTLSPIWNAVITFNWVSLPGGIGLYLRNPPLLSLEFYNSERSLPEDLVGMGSVAMSVISEDRASDSNWEDTGVFACSKNPLRKLQRLKYLTPPPLKWVPIARKGTLQAEVLMSAEIIQISMEPPGQDDKKEPQLATGIPMAIRPNMQNFVLEVFFVGLRNYSKSNMSSAGKRKINVMMGDLVLASGPSTARIRNSINFLVAYASGVVSLPDQQDYWPAIIATDVLLSGFSSESTLGAALIPNSSNFLQRDRTLKCVLKKDQAAVEASTTVSVDEDEDDEDEEEELEWEEEETKPSRISSWWMRLLFALGLRPAPYANRHALRFHDDLDDLELVEEREFTWWTKFYNSMYWSAAEMCHEHKHRLVIYYEELEKQAQFGYLQDWAVPVQLVHGVKFKKHGPPKEDIYATLKLQLKLTPCQCPVLEDPGGGGDMVRNMSNPIHPRHQSTLQSLGETVKLLVRVYVVQGVQMRPRDVKGDSDCYVKLFLGGKTFSDRAHFSPNHSNPVFGRLFEMEATLPGDHMLQVMVYDHDKIKDEVIGQTNIDLEDRWRTRHRATVGLANEYTKSGYNHWHDVKLPSEILIDLCQKRGIQAPYYYGNVIEVDGMLFGDETLISKDEELQERLSLAVLKNMDKLPSFGYKLVPEHVETRSLCRDDFPNVEQGKLQLWIELFEANIYVPSPIDITPVPPADFEVRVVVKNLVGIQAGDKNIFGKLMSDVYVIGWCEDEDKRQSTDIHYRSFAGDAAFNWRMVFGLKYSPNEDLMVIRRKAGLLEEIEFKKPPIIYLQVWDKDVLTKDEYLAALELNLSNMYAPYPAAQLCKPYPKKRKRINLFKRKVINGWFPLQSNAHPSQRSQAAVQNGKMQLSIEVCTDVEAVNRPAGRGQDPPMALEPPYRPDSSFNPLTHPCKSFRHILWPVIRKYVLWTLFILIVILGLVLFFSNLPAKLMTIPLDPMMCDKLRNTNEPLTSAYSRDQRPFTITAPATATDRNQSSKSTSSGMPKLYNGVYSGQCGALSPPDLMEAQPKLLPKPRSSSSGSTGRNSKYWIFSMIIERSAGPKRIEIDGDDADTPLEAILPAEPPAEVCLLRDSPFRILRVSRSRMGSMQVRAGNSPK</sequence>
<evidence type="ECO:0000259" key="8">
    <source>
        <dbReference type="PROSITE" id="PS50004"/>
    </source>
</evidence>
<dbReference type="InterPro" id="IPR037725">
    <property type="entry name" value="C2F_Ferlin"/>
</dbReference>
<name>B4QMM2_DROSI</name>
<dbReference type="GO" id="GO:0016020">
    <property type="term" value="C:membrane"/>
    <property type="evidence" value="ECO:0007669"/>
    <property type="project" value="UniProtKB-SubCell"/>
</dbReference>
<feature type="region of interest" description="Disordered" evidence="6">
    <location>
        <begin position="1711"/>
        <end position="1732"/>
    </location>
</feature>
<dbReference type="CDD" id="cd04037">
    <property type="entry name" value="C2E_Ferlin"/>
    <property type="match status" value="1"/>
</dbReference>
<keyword evidence="4 7" id="KW-1133">Transmembrane helix</keyword>
<dbReference type="InterPro" id="IPR037723">
    <property type="entry name" value="C2D_Ferlin"/>
</dbReference>
<dbReference type="InterPro" id="IPR037724">
    <property type="entry name" value="C2E_Ferlin"/>
</dbReference>
<dbReference type="PROSITE" id="PS50004">
    <property type="entry name" value="C2"/>
    <property type="match status" value="4"/>
</dbReference>
<dbReference type="CDD" id="cd04017">
    <property type="entry name" value="C2D_Ferlin"/>
    <property type="match status" value="1"/>
</dbReference>
<dbReference type="OrthoDB" id="10059618at2759"/>
<dbReference type="GO" id="GO:0030381">
    <property type="term" value="P:chorion-containing eggshell pattern formation"/>
    <property type="evidence" value="ECO:0007669"/>
    <property type="project" value="EnsemblMetazoa"/>
</dbReference>
<dbReference type="GO" id="GO:0035045">
    <property type="term" value="P:sperm plasma membrane disassembly"/>
    <property type="evidence" value="ECO:0007669"/>
    <property type="project" value="EnsemblMetazoa"/>
</dbReference>
<feature type="region of interest" description="Disordered" evidence="6">
    <location>
        <begin position="1670"/>
        <end position="1692"/>
    </location>
</feature>
<proteinExistence type="predicted"/>
<feature type="compositionally biased region" description="Acidic residues" evidence="6">
    <location>
        <begin position="968"/>
        <end position="987"/>
    </location>
</feature>
<dbReference type="SMART" id="SM01202">
    <property type="entry name" value="FerI"/>
    <property type="match status" value="1"/>
</dbReference>
<evidence type="ECO:0000256" key="5">
    <source>
        <dbReference type="ARBA" id="ARBA00023136"/>
    </source>
</evidence>
<dbReference type="Pfam" id="PF16165">
    <property type="entry name" value="Ferlin_C"/>
    <property type="match status" value="1"/>
</dbReference>
<keyword evidence="3" id="KW-0677">Repeat</keyword>
<dbReference type="Gene3D" id="2.60.40.150">
    <property type="entry name" value="C2 domain"/>
    <property type="match status" value="4"/>
</dbReference>
<dbReference type="PANTHER" id="PTHR12546">
    <property type="entry name" value="FER-1-LIKE"/>
    <property type="match status" value="1"/>
</dbReference>
<evidence type="ECO:0000256" key="4">
    <source>
        <dbReference type="ARBA" id="ARBA00022989"/>
    </source>
</evidence>
<gene>
    <name evidence="9" type="primary">Dsim\GD12956</name>
    <name evidence="9" type="ORF">Dsim_GD12956</name>
</gene>
<dbReference type="GO" id="GO:0045995">
    <property type="term" value="P:regulation of embryonic development"/>
    <property type="evidence" value="ECO:0007669"/>
    <property type="project" value="EnsemblMetazoa"/>
</dbReference>
<protein>
    <submittedName>
        <fullName evidence="9">GD12956</fullName>
    </submittedName>
</protein>
<dbReference type="InterPro" id="IPR000008">
    <property type="entry name" value="C2_dom"/>
</dbReference>
<evidence type="ECO:0000256" key="1">
    <source>
        <dbReference type="ARBA" id="ARBA00004167"/>
    </source>
</evidence>
<dbReference type="PhylomeDB" id="B4QMM2"/>
<dbReference type="EMBL" id="CM000363">
    <property type="protein sequence ID" value="EDX09776.1"/>
    <property type="molecule type" value="Genomic_DNA"/>
</dbReference>
<dbReference type="OMA" id="DFPICGC"/>
<dbReference type="STRING" id="7240.B4QMM2"/>
<dbReference type="InterPro" id="IPR055072">
    <property type="entry name" value="Ferlin_DSRM"/>
</dbReference>
<feature type="region of interest" description="Disordered" evidence="6">
    <location>
        <begin position="963"/>
        <end position="987"/>
    </location>
</feature>
<dbReference type="HOGENOM" id="CLU_001183_0_0_1"/>
<evidence type="ECO:0000256" key="2">
    <source>
        <dbReference type="ARBA" id="ARBA00022692"/>
    </source>
</evidence>
<dbReference type="Pfam" id="PF22901">
    <property type="entry name" value="dsrm_Ferlin"/>
    <property type="match status" value="1"/>
</dbReference>
<reference evidence="9 10" key="1">
    <citation type="journal article" date="2007" name="Nature">
        <title>Evolution of genes and genomes on the Drosophila phylogeny.</title>
        <authorList>
            <consortium name="Drosophila 12 Genomes Consortium"/>
            <person name="Clark A.G."/>
            <person name="Eisen M.B."/>
            <person name="Smith D.R."/>
            <person name="Bergman C.M."/>
            <person name="Oliver B."/>
            <person name="Markow T.A."/>
            <person name="Kaufman T.C."/>
            <person name="Kellis M."/>
            <person name="Gelbart W."/>
            <person name="Iyer V.N."/>
            <person name="Pollard D.A."/>
            <person name="Sackton T.B."/>
            <person name="Larracuente A.M."/>
            <person name="Singh N.D."/>
            <person name="Abad J.P."/>
            <person name="Abt D.N."/>
            <person name="Adryan B."/>
            <person name="Aguade M."/>
            <person name="Akashi H."/>
            <person name="Anderson W.W."/>
            <person name="Aquadro C.F."/>
            <person name="Ardell D.H."/>
            <person name="Arguello R."/>
            <person name="Artieri C.G."/>
            <person name="Barbash D.A."/>
            <person name="Barker D."/>
            <person name="Barsanti P."/>
            <person name="Batterham P."/>
            <person name="Batzoglou S."/>
            <person name="Begun D."/>
            <person name="Bhutkar A."/>
            <person name="Blanco E."/>
            <person name="Bosak S.A."/>
            <person name="Bradley R.K."/>
            <person name="Brand A.D."/>
            <person name="Brent M.R."/>
            <person name="Brooks A.N."/>
            <person name="Brown R.H."/>
            <person name="Butlin R.K."/>
            <person name="Caggese C."/>
            <person name="Calvi B.R."/>
            <person name="Bernardo de Carvalho A."/>
            <person name="Caspi A."/>
            <person name="Castrezana S."/>
            <person name="Celniker S.E."/>
            <person name="Chang J.L."/>
            <person name="Chapple C."/>
            <person name="Chatterji S."/>
            <person name="Chinwalla A."/>
            <person name="Civetta A."/>
            <person name="Clifton S.W."/>
            <person name="Comeron J.M."/>
            <person name="Costello J.C."/>
            <person name="Coyne J.A."/>
            <person name="Daub J."/>
            <person name="David R.G."/>
            <person name="Delcher A.L."/>
            <person name="Delehaunty K."/>
            <person name="Do C.B."/>
            <person name="Ebling H."/>
            <person name="Edwards K."/>
            <person name="Eickbush T."/>
            <person name="Evans J.D."/>
            <person name="Filipski A."/>
            <person name="Findeiss S."/>
            <person name="Freyhult E."/>
            <person name="Fulton L."/>
            <person name="Fulton R."/>
            <person name="Garcia A.C."/>
            <person name="Gardiner A."/>
            <person name="Garfield D.A."/>
            <person name="Garvin B.E."/>
            <person name="Gibson G."/>
            <person name="Gilbert D."/>
            <person name="Gnerre S."/>
            <person name="Godfrey J."/>
            <person name="Good R."/>
            <person name="Gotea V."/>
            <person name="Gravely B."/>
            <person name="Greenberg A.J."/>
            <person name="Griffiths-Jones S."/>
            <person name="Gross S."/>
            <person name="Guigo R."/>
            <person name="Gustafson E.A."/>
            <person name="Haerty W."/>
            <person name="Hahn M.W."/>
            <person name="Halligan D.L."/>
            <person name="Halpern A.L."/>
            <person name="Halter G.M."/>
            <person name="Han M.V."/>
            <person name="Heger A."/>
            <person name="Hillier L."/>
            <person name="Hinrichs A.S."/>
            <person name="Holmes I."/>
            <person name="Hoskins R.A."/>
            <person name="Hubisz M.J."/>
            <person name="Hultmark D."/>
            <person name="Huntley M.A."/>
            <person name="Jaffe D.B."/>
            <person name="Jagadeeshan S."/>
            <person name="Jeck W.R."/>
            <person name="Johnson J."/>
            <person name="Jones C.D."/>
            <person name="Jordan W.C."/>
            <person name="Karpen G.H."/>
            <person name="Kataoka E."/>
            <person name="Keightley P.D."/>
            <person name="Kheradpour P."/>
            <person name="Kirkness E.F."/>
            <person name="Koerich L.B."/>
            <person name="Kristiansen K."/>
            <person name="Kudrna D."/>
            <person name="Kulathinal R.J."/>
            <person name="Kumar S."/>
            <person name="Kwok R."/>
            <person name="Lander E."/>
            <person name="Langley C.H."/>
            <person name="Lapoint R."/>
            <person name="Lazzaro B.P."/>
            <person name="Lee S.J."/>
            <person name="Levesque L."/>
            <person name="Li R."/>
            <person name="Lin C.F."/>
            <person name="Lin M.F."/>
            <person name="Lindblad-Toh K."/>
            <person name="Llopart A."/>
            <person name="Long M."/>
            <person name="Low L."/>
            <person name="Lozovsky E."/>
            <person name="Lu J."/>
            <person name="Luo M."/>
            <person name="Machado C.A."/>
            <person name="Makalowski W."/>
            <person name="Marzo M."/>
            <person name="Matsuda M."/>
            <person name="Matzkin L."/>
            <person name="McAllister B."/>
            <person name="McBride C.S."/>
            <person name="McKernan B."/>
            <person name="McKernan K."/>
            <person name="Mendez-Lago M."/>
            <person name="Minx P."/>
            <person name="Mollenhauer M.U."/>
            <person name="Montooth K."/>
            <person name="Mount S.M."/>
            <person name="Mu X."/>
            <person name="Myers E."/>
            <person name="Negre B."/>
            <person name="Newfeld S."/>
            <person name="Nielsen R."/>
            <person name="Noor M.A."/>
            <person name="O'Grady P."/>
            <person name="Pachter L."/>
            <person name="Papaceit M."/>
            <person name="Parisi M.J."/>
            <person name="Parisi M."/>
            <person name="Parts L."/>
            <person name="Pedersen J.S."/>
            <person name="Pesole G."/>
            <person name="Phillippy A.M."/>
            <person name="Ponting C.P."/>
            <person name="Pop M."/>
            <person name="Porcelli D."/>
            <person name="Powell J.R."/>
            <person name="Prohaska S."/>
            <person name="Pruitt K."/>
            <person name="Puig M."/>
            <person name="Quesneville H."/>
            <person name="Ram K.R."/>
            <person name="Rand D."/>
            <person name="Rasmussen M.D."/>
            <person name="Reed L.K."/>
            <person name="Reenan R."/>
            <person name="Reily A."/>
            <person name="Remington K.A."/>
            <person name="Rieger T.T."/>
            <person name="Ritchie M.G."/>
            <person name="Robin C."/>
            <person name="Rogers Y.H."/>
            <person name="Rohde C."/>
            <person name="Rozas J."/>
            <person name="Rubenfield M.J."/>
            <person name="Ruiz A."/>
            <person name="Russo S."/>
            <person name="Salzberg S.L."/>
            <person name="Sanchez-Gracia A."/>
            <person name="Saranga D.J."/>
            <person name="Sato H."/>
            <person name="Schaeffer S.W."/>
            <person name="Schatz M.C."/>
            <person name="Schlenke T."/>
            <person name="Schwartz R."/>
            <person name="Segarra C."/>
            <person name="Singh R.S."/>
            <person name="Sirot L."/>
            <person name="Sirota M."/>
            <person name="Sisneros N.B."/>
            <person name="Smith C.D."/>
            <person name="Smith T.F."/>
            <person name="Spieth J."/>
            <person name="Stage D.E."/>
            <person name="Stark A."/>
            <person name="Stephan W."/>
            <person name="Strausberg R.L."/>
            <person name="Strempel S."/>
            <person name="Sturgill D."/>
            <person name="Sutton G."/>
            <person name="Sutton G.G."/>
            <person name="Tao W."/>
            <person name="Teichmann S."/>
            <person name="Tobari Y.N."/>
            <person name="Tomimura Y."/>
            <person name="Tsolas J.M."/>
            <person name="Valente V.L."/>
            <person name="Venter E."/>
            <person name="Venter J.C."/>
            <person name="Vicario S."/>
            <person name="Vieira F.G."/>
            <person name="Vilella A.J."/>
            <person name="Villasante A."/>
            <person name="Walenz B."/>
            <person name="Wang J."/>
            <person name="Wasserman M."/>
            <person name="Watts T."/>
            <person name="Wilson D."/>
            <person name="Wilson R.K."/>
            <person name="Wing R.A."/>
            <person name="Wolfner M.F."/>
            <person name="Wong A."/>
            <person name="Wong G.K."/>
            <person name="Wu C.I."/>
            <person name="Wu G."/>
            <person name="Yamamoto D."/>
            <person name="Yang H.P."/>
            <person name="Yang S.P."/>
            <person name="Yorke J.A."/>
            <person name="Yoshida K."/>
            <person name="Zdobnov E."/>
            <person name="Zhang P."/>
            <person name="Zhang Y."/>
            <person name="Zimin A.V."/>
            <person name="Baldwin J."/>
            <person name="Abdouelleil A."/>
            <person name="Abdulkadir J."/>
            <person name="Abebe A."/>
            <person name="Abera B."/>
            <person name="Abreu J."/>
            <person name="Acer S.C."/>
            <person name="Aftuck L."/>
            <person name="Alexander A."/>
            <person name="An P."/>
            <person name="Anderson E."/>
            <person name="Anderson S."/>
            <person name="Arachi H."/>
            <person name="Azer M."/>
            <person name="Bachantsang P."/>
            <person name="Barry A."/>
            <person name="Bayul T."/>
            <person name="Berlin A."/>
            <person name="Bessette D."/>
            <person name="Bloom T."/>
            <person name="Blye J."/>
            <person name="Boguslavskiy L."/>
            <person name="Bonnet C."/>
            <person name="Boukhgalter B."/>
            <person name="Bourzgui I."/>
            <person name="Brown A."/>
            <person name="Cahill P."/>
            <person name="Channer S."/>
            <person name="Cheshatsang Y."/>
            <person name="Chuda L."/>
            <person name="Citroen M."/>
            <person name="Collymore A."/>
            <person name="Cooke P."/>
            <person name="Costello M."/>
            <person name="D'Aco K."/>
            <person name="Daza R."/>
            <person name="De Haan G."/>
            <person name="DeGray S."/>
            <person name="DeMaso C."/>
            <person name="Dhargay N."/>
            <person name="Dooley K."/>
            <person name="Dooley E."/>
            <person name="Doricent M."/>
            <person name="Dorje P."/>
            <person name="Dorjee K."/>
            <person name="Dupes A."/>
            <person name="Elong R."/>
            <person name="Falk J."/>
            <person name="Farina A."/>
            <person name="Faro S."/>
            <person name="Ferguson D."/>
            <person name="Fisher S."/>
            <person name="Foley C.D."/>
            <person name="Franke A."/>
            <person name="Friedrich D."/>
            <person name="Gadbois L."/>
            <person name="Gearin G."/>
            <person name="Gearin C.R."/>
            <person name="Giannoukos G."/>
            <person name="Goode T."/>
            <person name="Graham J."/>
            <person name="Grandbois E."/>
            <person name="Grewal S."/>
            <person name="Gyaltsen K."/>
            <person name="Hafez N."/>
            <person name="Hagos B."/>
            <person name="Hall J."/>
            <person name="Henson C."/>
            <person name="Hollinger A."/>
            <person name="Honan T."/>
            <person name="Huard M.D."/>
            <person name="Hughes L."/>
            <person name="Hurhula B."/>
            <person name="Husby M.E."/>
            <person name="Kamat A."/>
            <person name="Kanga B."/>
            <person name="Kashin S."/>
            <person name="Khazanovich D."/>
            <person name="Kisner P."/>
            <person name="Lance K."/>
            <person name="Lara M."/>
            <person name="Lee W."/>
            <person name="Lennon N."/>
            <person name="Letendre F."/>
            <person name="LeVine R."/>
            <person name="Lipovsky A."/>
            <person name="Liu X."/>
            <person name="Liu J."/>
            <person name="Liu S."/>
            <person name="Lokyitsang T."/>
            <person name="Lokyitsang Y."/>
            <person name="Lubonja R."/>
            <person name="Lui A."/>
            <person name="MacDonald P."/>
            <person name="Magnisalis V."/>
            <person name="Maru K."/>
            <person name="Matthews C."/>
            <person name="McCusker W."/>
            <person name="McDonough S."/>
            <person name="Mehta T."/>
            <person name="Meldrim J."/>
            <person name="Meneus L."/>
            <person name="Mihai O."/>
            <person name="Mihalev A."/>
            <person name="Mihova T."/>
            <person name="Mittelman R."/>
            <person name="Mlenga V."/>
            <person name="Montmayeur A."/>
            <person name="Mulrain L."/>
            <person name="Navidi A."/>
            <person name="Naylor J."/>
            <person name="Negash T."/>
            <person name="Nguyen T."/>
            <person name="Nguyen N."/>
            <person name="Nicol R."/>
            <person name="Norbu C."/>
            <person name="Norbu N."/>
            <person name="Novod N."/>
            <person name="O'Neill B."/>
            <person name="Osman S."/>
            <person name="Markiewicz E."/>
            <person name="Oyono O.L."/>
            <person name="Patti C."/>
            <person name="Phunkhang P."/>
            <person name="Pierre F."/>
            <person name="Priest M."/>
            <person name="Raghuraman S."/>
            <person name="Rege F."/>
            <person name="Reyes R."/>
            <person name="Rise C."/>
            <person name="Rogov P."/>
            <person name="Ross K."/>
            <person name="Ryan E."/>
            <person name="Settipalli S."/>
            <person name="Shea T."/>
            <person name="Sherpa N."/>
            <person name="Shi L."/>
            <person name="Shih D."/>
            <person name="Sparrow T."/>
            <person name="Spaulding J."/>
            <person name="Stalker J."/>
            <person name="Stange-Thomann N."/>
            <person name="Stavropoulos S."/>
            <person name="Stone C."/>
            <person name="Strader C."/>
            <person name="Tesfaye S."/>
            <person name="Thomson T."/>
            <person name="Thoulutsang Y."/>
            <person name="Thoulutsang D."/>
            <person name="Topham K."/>
            <person name="Topping I."/>
            <person name="Tsamla T."/>
            <person name="Vassiliev H."/>
            <person name="Vo A."/>
            <person name="Wangchuk T."/>
            <person name="Wangdi T."/>
            <person name="Weiand M."/>
            <person name="Wilkinson J."/>
            <person name="Wilson A."/>
            <person name="Yadav S."/>
            <person name="Young G."/>
            <person name="Yu Q."/>
            <person name="Zembek L."/>
            <person name="Zhong D."/>
            <person name="Zimmer A."/>
            <person name="Zwirko Z."/>
            <person name="Jaffe D.B."/>
            <person name="Alvarez P."/>
            <person name="Brockman W."/>
            <person name="Butler J."/>
            <person name="Chin C."/>
            <person name="Gnerre S."/>
            <person name="Grabherr M."/>
            <person name="Kleber M."/>
            <person name="Mauceli E."/>
            <person name="MacCallum I."/>
        </authorList>
    </citation>
    <scope>NUCLEOTIDE SEQUENCE [LARGE SCALE GENOMIC DNA]</scope>
    <source>
        <strain evidence="10">white501</strain>
    </source>
</reference>
<dbReference type="PANTHER" id="PTHR12546:SF60">
    <property type="entry name" value="MISFIRE, ISOFORM F"/>
    <property type="match status" value="1"/>
</dbReference>
<accession>B4QMM2</accession>
<organism evidence="9 10">
    <name type="scientific">Drosophila simulans</name>
    <name type="common">Fruit fly</name>
    <dbReference type="NCBI Taxonomy" id="7240"/>
    <lineage>
        <taxon>Eukaryota</taxon>
        <taxon>Metazoa</taxon>
        <taxon>Ecdysozoa</taxon>
        <taxon>Arthropoda</taxon>
        <taxon>Hexapoda</taxon>
        <taxon>Insecta</taxon>
        <taxon>Pterygota</taxon>
        <taxon>Neoptera</taxon>
        <taxon>Endopterygota</taxon>
        <taxon>Diptera</taxon>
        <taxon>Brachycera</taxon>
        <taxon>Muscomorpha</taxon>
        <taxon>Ephydroidea</taxon>
        <taxon>Drosophilidae</taxon>
        <taxon>Drosophila</taxon>
        <taxon>Sophophora</taxon>
    </lineage>
</organism>
<dbReference type="GO" id="GO:0048240">
    <property type="term" value="P:sperm capacitation"/>
    <property type="evidence" value="ECO:0007669"/>
    <property type="project" value="EnsemblMetazoa"/>
</dbReference>
<feature type="compositionally biased region" description="Polar residues" evidence="6">
    <location>
        <begin position="1674"/>
        <end position="1691"/>
    </location>
</feature>
<evidence type="ECO:0000256" key="6">
    <source>
        <dbReference type="SAM" id="MobiDB-lite"/>
    </source>
</evidence>
<feature type="domain" description="C2" evidence="8">
    <location>
        <begin position="639"/>
        <end position="765"/>
    </location>
</feature>
<dbReference type="InterPro" id="IPR012968">
    <property type="entry name" value="FerIin_dom"/>
</dbReference>
<feature type="domain" description="C2" evidence="8">
    <location>
        <begin position="1"/>
        <end position="117"/>
    </location>
</feature>
<comment type="subcellular location">
    <subcellularLocation>
        <location evidence="1">Membrane</location>
        <topology evidence="1">Single-pass membrane protein</topology>
    </subcellularLocation>
</comment>
<evidence type="ECO:0000313" key="10">
    <source>
        <dbReference type="Proteomes" id="UP000000304"/>
    </source>
</evidence>
<keyword evidence="10" id="KW-1185">Reference proteome</keyword>
<dbReference type="InterPro" id="IPR035892">
    <property type="entry name" value="C2_domain_sf"/>
</dbReference>
<dbReference type="GO" id="GO:0007343">
    <property type="term" value="P:egg activation"/>
    <property type="evidence" value="ECO:0007669"/>
    <property type="project" value="EnsemblMetazoa"/>
</dbReference>
<feature type="domain" description="C2" evidence="8">
    <location>
        <begin position="1371"/>
        <end position="1514"/>
    </location>
</feature>
<dbReference type="Pfam" id="PF00168">
    <property type="entry name" value="C2"/>
    <property type="match status" value="4"/>
</dbReference>
<dbReference type="CDD" id="cd08374">
    <property type="entry name" value="C2F_Ferlin"/>
    <property type="match status" value="1"/>
</dbReference>
<dbReference type="InterPro" id="IPR032362">
    <property type="entry name" value="Ferlin_C"/>
</dbReference>
<feature type="domain" description="C2" evidence="8">
    <location>
        <begin position="1135"/>
        <end position="1252"/>
    </location>
</feature>
<evidence type="ECO:0000256" key="7">
    <source>
        <dbReference type="SAM" id="Phobius"/>
    </source>
</evidence>